<evidence type="ECO:0000259" key="1">
    <source>
        <dbReference type="PROSITE" id="PS51704"/>
    </source>
</evidence>
<dbReference type="SUPFAM" id="SSF51695">
    <property type="entry name" value="PLC-like phosphodiesterases"/>
    <property type="match status" value="1"/>
</dbReference>
<evidence type="ECO:0000313" key="3">
    <source>
        <dbReference type="Proteomes" id="UP000284322"/>
    </source>
</evidence>
<reference evidence="2 3" key="1">
    <citation type="submission" date="2018-09" db="EMBL/GenBank/DDBJ databases">
        <title>Altererythrobacter sp.Ery1 and Ery12, the genome sequencing of novel strains in genus Alterythrobacter.</title>
        <authorList>
            <person name="Cheng H."/>
            <person name="Wu Y.-H."/>
            <person name="Fang C."/>
            <person name="Xu X.-W."/>
        </authorList>
    </citation>
    <scope>NUCLEOTIDE SEQUENCE [LARGE SCALE GENOMIC DNA]</scope>
    <source>
        <strain evidence="2 3">Ery12</strain>
    </source>
</reference>
<dbReference type="InterPro" id="IPR030395">
    <property type="entry name" value="GP_PDE_dom"/>
</dbReference>
<dbReference type="InterPro" id="IPR017946">
    <property type="entry name" value="PLC-like_Pdiesterase_TIM-brl"/>
</dbReference>
<accession>A0A419QYQ2</accession>
<evidence type="ECO:0000313" key="2">
    <source>
        <dbReference type="EMBL" id="RJX65688.1"/>
    </source>
</evidence>
<dbReference type="RefSeq" id="WP_120112660.1">
    <property type="nucleotide sequence ID" value="NZ_RAHJ01000022.1"/>
</dbReference>
<comment type="caution">
    <text evidence="2">The sequence shown here is derived from an EMBL/GenBank/DDBJ whole genome shotgun (WGS) entry which is preliminary data.</text>
</comment>
<dbReference type="GO" id="GO:0008081">
    <property type="term" value="F:phosphoric diester hydrolase activity"/>
    <property type="evidence" value="ECO:0007669"/>
    <property type="project" value="InterPro"/>
</dbReference>
<dbReference type="GO" id="GO:0006629">
    <property type="term" value="P:lipid metabolic process"/>
    <property type="evidence" value="ECO:0007669"/>
    <property type="project" value="InterPro"/>
</dbReference>
<dbReference type="OrthoDB" id="384721at2"/>
<dbReference type="PANTHER" id="PTHR46211">
    <property type="entry name" value="GLYCEROPHOSPHORYL DIESTER PHOSPHODIESTERASE"/>
    <property type="match status" value="1"/>
</dbReference>
<feature type="domain" description="GP-PDE" evidence="1">
    <location>
        <begin position="27"/>
        <end position="257"/>
    </location>
</feature>
<keyword evidence="3" id="KW-1185">Reference proteome</keyword>
<dbReference type="EMBL" id="RAHJ01000022">
    <property type="protein sequence ID" value="RJX65688.1"/>
    <property type="molecule type" value="Genomic_DNA"/>
</dbReference>
<protein>
    <submittedName>
        <fullName evidence="2">Glycerophosphodiester phosphodiesterase</fullName>
    </submittedName>
</protein>
<dbReference type="AlphaFoldDB" id="A0A419QYQ2"/>
<dbReference type="Gene3D" id="3.20.20.190">
    <property type="entry name" value="Phosphatidylinositol (PI) phosphodiesterase"/>
    <property type="match status" value="1"/>
</dbReference>
<name>A0A419QYQ2_9SPHN</name>
<dbReference type="PANTHER" id="PTHR46211:SF1">
    <property type="entry name" value="GLYCEROPHOSPHODIESTER PHOSPHODIESTERASE, CYTOPLASMIC"/>
    <property type="match status" value="1"/>
</dbReference>
<dbReference type="PROSITE" id="PS51704">
    <property type="entry name" value="GP_PDE"/>
    <property type="match status" value="1"/>
</dbReference>
<sequence length="257" mass="28034">MRLSPFAPIDALRAPPPEPARVAWLAGREYAHRGLHDDVVPENSPAAFAGAIARGMGIECDVQKTADGRAMVFHDWELDRLTDQTGATGAHTVAELEQLTLLGSAERVPSLDRVLDQVAGQVPLIIEIKSKRDRKVSPLCLAVLRALEGYRGDHAVMSFDPRVGRWFSVHAPETVRGLVVTEEGNRGLRGTVERHLALWHAAPDFIAYDIRDLPSRFAAAQRERGLPVLTWTVSTGELRERAAVHADAPIAEGEGVA</sequence>
<organism evidence="2 3">
    <name type="scientific">Tsuneonella suprasediminis</name>
    <dbReference type="NCBI Taxonomy" id="2306996"/>
    <lineage>
        <taxon>Bacteria</taxon>
        <taxon>Pseudomonadati</taxon>
        <taxon>Pseudomonadota</taxon>
        <taxon>Alphaproteobacteria</taxon>
        <taxon>Sphingomonadales</taxon>
        <taxon>Erythrobacteraceae</taxon>
        <taxon>Tsuneonella</taxon>
    </lineage>
</organism>
<dbReference type="Proteomes" id="UP000284322">
    <property type="component" value="Unassembled WGS sequence"/>
</dbReference>
<proteinExistence type="predicted"/>
<gene>
    <name evidence="2" type="ORF">D6858_15460</name>
</gene>
<dbReference type="Pfam" id="PF03009">
    <property type="entry name" value="GDPD"/>
    <property type="match status" value="1"/>
</dbReference>